<name>A0ABD1RZV6_9LAMI</name>
<keyword evidence="1" id="KW-0175">Coiled coil</keyword>
<dbReference type="PANTHER" id="PTHR47820">
    <property type="entry name" value="BNAC05G24000D PROTEIN"/>
    <property type="match status" value="1"/>
</dbReference>
<dbReference type="AlphaFoldDB" id="A0ABD1RZV6"/>
<comment type="caution">
    <text evidence="2">The sequence shown here is derived from an EMBL/GenBank/DDBJ whole genome shotgun (WGS) entry which is preliminary data.</text>
</comment>
<protein>
    <submittedName>
        <fullName evidence="2">RING-type domain-containing protein</fullName>
    </submittedName>
</protein>
<evidence type="ECO:0000313" key="3">
    <source>
        <dbReference type="Proteomes" id="UP001604277"/>
    </source>
</evidence>
<dbReference type="Proteomes" id="UP001604277">
    <property type="component" value="Unassembled WGS sequence"/>
</dbReference>
<dbReference type="EMBL" id="JBFOLJ010000011">
    <property type="protein sequence ID" value="KAL2493975.1"/>
    <property type="molecule type" value="Genomic_DNA"/>
</dbReference>
<sequence>MDLIYDLRGQMEQLRQEMSELRRSIKSCINMQIKFQRSIKQEAAAALSHSDENPASNHCSLNNWTHLPKSDEDAEVIQRYNYQCHWQKAKRADFFMRLTLFKECFLFLAEHPRARTECLALAKQASTLARWDGLLMCVLADSPVWHYFPPAMLKSRLELQPRSSVRNL</sequence>
<organism evidence="2 3">
    <name type="scientific">Forsythia ovata</name>
    <dbReference type="NCBI Taxonomy" id="205694"/>
    <lineage>
        <taxon>Eukaryota</taxon>
        <taxon>Viridiplantae</taxon>
        <taxon>Streptophyta</taxon>
        <taxon>Embryophyta</taxon>
        <taxon>Tracheophyta</taxon>
        <taxon>Spermatophyta</taxon>
        <taxon>Magnoliopsida</taxon>
        <taxon>eudicotyledons</taxon>
        <taxon>Gunneridae</taxon>
        <taxon>Pentapetalae</taxon>
        <taxon>asterids</taxon>
        <taxon>lamiids</taxon>
        <taxon>Lamiales</taxon>
        <taxon>Oleaceae</taxon>
        <taxon>Forsythieae</taxon>
        <taxon>Forsythia</taxon>
    </lineage>
</organism>
<accession>A0ABD1RZV6</accession>
<evidence type="ECO:0000313" key="2">
    <source>
        <dbReference type="EMBL" id="KAL2493975.1"/>
    </source>
</evidence>
<feature type="coiled-coil region" evidence="1">
    <location>
        <begin position="4"/>
        <end position="31"/>
    </location>
</feature>
<keyword evidence="3" id="KW-1185">Reference proteome</keyword>
<reference evidence="3" key="1">
    <citation type="submission" date="2024-07" db="EMBL/GenBank/DDBJ databases">
        <title>Two chromosome-level genome assemblies of Korean endemic species Abeliophyllum distichum and Forsythia ovata (Oleaceae).</title>
        <authorList>
            <person name="Jang H."/>
        </authorList>
    </citation>
    <scope>NUCLEOTIDE SEQUENCE [LARGE SCALE GENOMIC DNA]</scope>
</reference>
<dbReference type="PANTHER" id="PTHR47820:SF3">
    <property type="entry name" value="OS07G0499800 PROTEIN"/>
    <property type="match status" value="1"/>
</dbReference>
<proteinExistence type="predicted"/>
<gene>
    <name evidence="2" type="ORF">Fot_37732</name>
</gene>
<evidence type="ECO:0000256" key="1">
    <source>
        <dbReference type="SAM" id="Coils"/>
    </source>
</evidence>